<keyword evidence="1" id="KW-0472">Membrane</keyword>
<comment type="caution">
    <text evidence="2">The sequence shown here is derived from an EMBL/GenBank/DDBJ whole genome shotgun (WGS) entry which is preliminary data.</text>
</comment>
<feature type="transmembrane region" description="Helical" evidence="1">
    <location>
        <begin position="12"/>
        <end position="33"/>
    </location>
</feature>
<keyword evidence="1" id="KW-1133">Transmembrane helix</keyword>
<proteinExistence type="predicted"/>
<organism evidence="2 3">
    <name type="scientific">Candidatus Clostridium helianthi</name>
    <dbReference type="NCBI Taxonomy" id="3381660"/>
    <lineage>
        <taxon>Bacteria</taxon>
        <taxon>Bacillati</taxon>
        <taxon>Bacillota</taxon>
        <taxon>Clostridia</taxon>
        <taxon>Eubacteriales</taxon>
        <taxon>Clostridiaceae</taxon>
        <taxon>Clostridium</taxon>
    </lineage>
</organism>
<dbReference type="Proteomes" id="UP001623600">
    <property type="component" value="Unassembled WGS sequence"/>
</dbReference>
<evidence type="ECO:0000313" key="3">
    <source>
        <dbReference type="Proteomes" id="UP001623600"/>
    </source>
</evidence>
<evidence type="ECO:0000256" key="1">
    <source>
        <dbReference type="SAM" id="Phobius"/>
    </source>
</evidence>
<dbReference type="EMBL" id="JBJIAB010000003">
    <property type="protein sequence ID" value="MFL0164259.1"/>
    <property type="molecule type" value="Genomic_DNA"/>
</dbReference>
<gene>
    <name evidence="2" type="ORF">ACJDTP_04145</name>
</gene>
<dbReference type="InterPro" id="IPR012902">
    <property type="entry name" value="N_methyl_site"/>
</dbReference>
<accession>A0ABW8S2R9</accession>
<reference evidence="2 3" key="1">
    <citation type="submission" date="2024-11" db="EMBL/GenBank/DDBJ databases">
        <authorList>
            <person name="Heng Y.C."/>
            <person name="Lim A.C.H."/>
            <person name="Lee J.K.Y."/>
            <person name="Kittelmann S."/>
        </authorList>
    </citation>
    <scope>NUCLEOTIDE SEQUENCE [LARGE SCALE GENOMIC DNA]</scope>
    <source>
        <strain evidence="2 3">WILCCON 0112</strain>
    </source>
</reference>
<dbReference type="RefSeq" id="WP_406760576.1">
    <property type="nucleotide sequence ID" value="NZ_JBJIAB010000003.1"/>
</dbReference>
<keyword evidence="3" id="KW-1185">Reference proteome</keyword>
<sequence length="180" mass="20278">MISCRKKSGFTVTELVIVMTLTVVVLGIIWTIFNVSNKIISNVTIKSDLQREGQAIQEQLSNIGMQATGIEPIMGDDGNEVTGEVKKITINSYDKYGNRKQFEIENASGRMLIDGKEVSSYLGNITINKEIIHKDKAELINNTYIDFSITLSRNRNYDNKPILYPIKVRTVFRNKNTLGT</sequence>
<name>A0ABW8S2R9_9CLOT</name>
<evidence type="ECO:0000313" key="2">
    <source>
        <dbReference type="EMBL" id="MFL0164259.1"/>
    </source>
</evidence>
<dbReference type="Pfam" id="PF07963">
    <property type="entry name" value="N_methyl"/>
    <property type="match status" value="1"/>
</dbReference>
<keyword evidence="1" id="KW-0812">Transmembrane</keyword>
<protein>
    <submittedName>
        <fullName evidence="2">Type II secretion system protein</fullName>
    </submittedName>
</protein>